<evidence type="ECO:0000259" key="2">
    <source>
        <dbReference type="PROSITE" id="PS50975"/>
    </source>
</evidence>
<dbReference type="PROSITE" id="PS50975">
    <property type="entry name" value="ATP_GRASP"/>
    <property type="match status" value="1"/>
</dbReference>
<dbReference type="Gene3D" id="3.30.470.20">
    <property type="entry name" value="ATP-grasp fold, B domain"/>
    <property type="match status" value="1"/>
</dbReference>
<dbReference type="SUPFAM" id="SSF56059">
    <property type="entry name" value="Glutathione synthetase ATP-binding domain-like"/>
    <property type="match status" value="1"/>
</dbReference>
<gene>
    <name evidence="3" type="ORF">AsAng_0041730</name>
</gene>
<dbReference type="InterPro" id="IPR013651">
    <property type="entry name" value="ATP-grasp_RimK-type"/>
</dbReference>
<sequence length="312" mass="36044">MLEKIKVGLWIPPRKDINKTIDVDNPAGIDVKIHESLMKYLDDSGVEYFEDLDFRNAIIKNDQVYLGSFCMSDLDYFVWMGDIDRSLDSYHLEVLRVLEMNVEVHNSFTFYREATDKFSAFSILHNHGVPVSELYLVNIDNVTAMEHLFDNNSFLLKPRRSSWGLGIVKIDAFEQLRDIIEYHPKQYYYLEKFYPNDLADWTGVTVINGTILYGFRKKSSKISGWKVYDRNKTGGEVDYVEVNKEIEAITLKIGEVLNANFYGLDLIKTAEGYKVVDINCHPGIYHDLIEELNLPIAELFFKGVPLLEPSLV</sequence>
<dbReference type="GO" id="GO:0016879">
    <property type="term" value="F:ligase activity, forming carbon-nitrogen bonds"/>
    <property type="evidence" value="ECO:0007669"/>
    <property type="project" value="TreeGrafter"/>
</dbReference>
<evidence type="ECO:0000256" key="1">
    <source>
        <dbReference type="PROSITE-ProRule" id="PRU00409"/>
    </source>
</evidence>
<accession>A0A916DVU2</accession>
<evidence type="ECO:0000313" key="3">
    <source>
        <dbReference type="EMBL" id="BDS13436.1"/>
    </source>
</evidence>
<dbReference type="PANTHER" id="PTHR21621:SF0">
    <property type="entry name" value="BETA-CITRYLGLUTAMATE SYNTHASE B-RELATED"/>
    <property type="match status" value="1"/>
</dbReference>
<dbReference type="PANTHER" id="PTHR21621">
    <property type="entry name" value="RIBOSOMAL PROTEIN S6 MODIFICATION PROTEIN"/>
    <property type="match status" value="1"/>
</dbReference>
<dbReference type="EMBL" id="AP026867">
    <property type="protein sequence ID" value="BDS13436.1"/>
    <property type="molecule type" value="Genomic_DNA"/>
</dbReference>
<dbReference type="InterPro" id="IPR011761">
    <property type="entry name" value="ATP-grasp"/>
</dbReference>
<dbReference type="Proteomes" id="UP001060919">
    <property type="component" value="Chromosome"/>
</dbReference>
<evidence type="ECO:0000313" key="4">
    <source>
        <dbReference type="Proteomes" id="UP001060919"/>
    </source>
</evidence>
<dbReference type="GO" id="GO:0005737">
    <property type="term" value="C:cytoplasm"/>
    <property type="evidence" value="ECO:0007669"/>
    <property type="project" value="TreeGrafter"/>
</dbReference>
<dbReference type="RefSeq" id="WP_264788707.1">
    <property type="nucleotide sequence ID" value="NZ_AP026867.1"/>
</dbReference>
<organism evidence="3 4">
    <name type="scientific">Aureispira anguillae</name>
    <dbReference type="NCBI Taxonomy" id="2864201"/>
    <lineage>
        <taxon>Bacteria</taxon>
        <taxon>Pseudomonadati</taxon>
        <taxon>Bacteroidota</taxon>
        <taxon>Saprospiria</taxon>
        <taxon>Saprospirales</taxon>
        <taxon>Saprospiraceae</taxon>
        <taxon>Aureispira</taxon>
    </lineage>
</organism>
<dbReference type="Pfam" id="PF08443">
    <property type="entry name" value="RimK"/>
    <property type="match status" value="1"/>
</dbReference>
<protein>
    <recommendedName>
        <fullName evidence="2">ATP-grasp domain-containing protein</fullName>
    </recommendedName>
</protein>
<dbReference type="KEGG" id="aup:AsAng_0041730"/>
<name>A0A916DVU2_9BACT</name>
<proteinExistence type="predicted"/>
<feature type="domain" description="ATP-grasp" evidence="2">
    <location>
        <begin position="121"/>
        <end position="305"/>
    </location>
</feature>
<keyword evidence="4" id="KW-1185">Reference proteome</keyword>
<dbReference type="AlphaFoldDB" id="A0A916DVU2"/>
<reference evidence="3" key="1">
    <citation type="submission" date="2022-09" db="EMBL/GenBank/DDBJ databases">
        <title>Aureispira anguillicida sp. nov., isolated from Leptocephalus of Japanese eel Anguilla japonica.</title>
        <authorList>
            <person name="Yuasa K."/>
            <person name="Mekata T."/>
            <person name="Ikunari K."/>
        </authorList>
    </citation>
    <scope>NUCLEOTIDE SEQUENCE</scope>
    <source>
        <strain evidence="3">EL160426</strain>
    </source>
</reference>
<dbReference type="GO" id="GO:0005524">
    <property type="term" value="F:ATP binding"/>
    <property type="evidence" value="ECO:0007669"/>
    <property type="project" value="UniProtKB-UniRule"/>
</dbReference>
<keyword evidence="1" id="KW-0547">Nucleotide-binding</keyword>
<dbReference type="GO" id="GO:0046872">
    <property type="term" value="F:metal ion binding"/>
    <property type="evidence" value="ECO:0007669"/>
    <property type="project" value="InterPro"/>
</dbReference>
<keyword evidence="1" id="KW-0067">ATP-binding</keyword>